<dbReference type="InterPro" id="IPR013320">
    <property type="entry name" value="ConA-like_dom_sf"/>
</dbReference>
<dbReference type="Gene3D" id="2.60.120.200">
    <property type="match status" value="1"/>
</dbReference>
<evidence type="ECO:0000313" key="4">
    <source>
        <dbReference type="EMBL" id="EPT00058.1"/>
    </source>
</evidence>
<keyword evidence="2" id="KW-0732">Signal</keyword>
<dbReference type="EMBL" id="KE504152">
    <property type="protein sequence ID" value="EPT00058.1"/>
    <property type="molecule type" value="Genomic_DNA"/>
</dbReference>
<dbReference type="OrthoDB" id="192832at2759"/>
<dbReference type="InterPro" id="IPR000757">
    <property type="entry name" value="Beta-glucanase-like"/>
</dbReference>
<dbReference type="GO" id="GO:0004553">
    <property type="term" value="F:hydrolase activity, hydrolyzing O-glycosyl compounds"/>
    <property type="evidence" value="ECO:0007669"/>
    <property type="project" value="InterPro"/>
</dbReference>
<dbReference type="PANTHER" id="PTHR10963">
    <property type="entry name" value="GLYCOSYL HYDROLASE-RELATED"/>
    <property type="match status" value="1"/>
</dbReference>
<dbReference type="eggNOG" id="ENOG502SKEN">
    <property type="taxonomic scope" value="Eukaryota"/>
</dbReference>
<dbReference type="HOGENOM" id="CLU_016972_2_1_1"/>
<dbReference type="Proteomes" id="UP000015241">
    <property type="component" value="Unassembled WGS sequence"/>
</dbReference>
<sequence length="416" mass="43635">MHALWSLSVVPTFVAAATCHALRSRASSNTYTLAKEYSGTDFFQGWDYYGAPDLLLNGDVNWVTEAQAVAEKLAYVNDAGHAIIKVDNTTYVQKEQKRDTVRITTQDSFPIGTVFVIDATHLPYGCSVWPSIWTTDSDPAVPWPAGGEIDIIETVNRVTTNQYSLHTKGPDGCFGVNSTSAQRGVSTGTNCTSTATDDTGCPVIETAPASVGAAFAAAQGGLRASLTNALYHPHLSIWFWSRPDIPSSIISATNSIDTSGWGTPSAAFPSSTCDIETKFGPQAIVIDITLCGTWAGNPTVYSETCTYTGALNDDTCYENSVVYNGTSDYAAAYFEIQYIKAFTWNGQVNTTADSPSSVSGAVSSAVTAAKTAAATATQAHMNGGSSSGAQAAFGRGMLVAAVAAPAVVVALALVGW</sequence>
<feature type="transmembrane region" description="Helical" evidence="1">
    <location>
        <begin position="392"/>
        <end position="414"/>
    </location>
</feature>
<organism evidence="4 5">
    <name type="scientific">Fomitopsis schrenkii</name>
    <name type="common">Brown rot fungus</name>
    <dbReference type="NCBI Taxonomy" id="2126942"/>
    <lineage>
        <taxon>Eukaryota</taxon>
        <taxon>Fungi</taxon>
        <taxon>Dikarya</taxon>
        <taxon>Basidiomycota</taxon>
        <taxon>Agaricomycotina</taxon>
        <taxon>Agaricomycetes</taxon>
        <taxon>Polyporales</taxon>
        <taxon>Fomitopsis</taxon>
    </lineage>
</organism>
<gene>
    <name evidence="4" type="ORF">FOMPIDRAFT_58223</name>
</gene>
<dbReference type="InterPro" id="IPR050546">
    <property type="entry name" value="Glycosyl_Hydrlase_16"/>
</dbReference>
<dbReference type="PROSITE" id="PS51762">
    <property type="entry name" value="GH16_2"/>
    <property type="match status" value="1"/>
</dbReference>
<accession>S8E5V0</accession>
<dbReference type="InParanoid" id="S8E5V0"/>
<reference evidence="4 5" key="1">
    <citation type="journal article" date="2012" name="Science">
        <title>The Paleozoic origin of enzymatic lignin decomposition reconstructed from 31 fungal genomes.</title>
        <authorList>
            <person name="Floudas D."/>
            <person name="Binder M."/>
            <person name="Riley R."/>
            <person name="Barry K."/>
            <person name="Blanchette R.A."/>
            <person name="Henrissat B."/>
            <person name="Martinez A.T."/>
            <person name="Otillar R."/>
            <person name="Spatafora J.W."/>
            <person name="Yadav J.S."/>
            <person name="Aerts A."/>
            <person name="Benoit I."/>
            <person name="Boyd A."/>
            <person name="Carlson A."/>
            <person name="Copeland A."/>
            <person name="Coutinho P.M."/>
            <person name="de Vries R.P."/>
            <person name="Ferreira P."/>
            <person name="Findley K."/>
            <person name="Foster B."/>
            <person name="Gaskell J."/>
            <person name="Glotzer D."/>
            <person name="Gorecki P."/>
            <person name="Heitman J."/>
            <person name="Hesse C."/>
            <person name="Hori C."/>
            <person name="Igarashi K."/>
            <person name="Jurgens J.A."/>
            <person name="Kallen N."/>
            <person name="Kersten P."/>
            <person name="Kohler A."/>
            <person name="Kuees U."/>
            <person name="Kumar T.K.A."/>
            <person name="Kuo A."/>
            <person name="LaButti K."/>
            <person name="Larrondo L.F."/>
            <person name="Lindquist E."/>
            <person name="Ling A."/>
            <person name="Lombard V."/>
            <person name="Lucas S."/>
            <person name="Lundell T."/>
            <person name="Martin R."/>
            <person name="McLaughlin D.J."/>
            <person name="Morgenstern I."/>
            <person name="Morin E."/>
            <person name="Murat C."/>
            <person name="Nagy L.G."/>
            <person name="Nolan M."/>
            <person name="Ohm R.A."/>
            <person name="Patyshakuliyeva A."/>
            <person name="Rokas A."/>
            <person name="Ruiz-Duenas F.J."/>
            <person name="Sabat G."/>
            <person name="Salamov A."/>
            <person name="Samejima M."/>
            <person name="Schmutz J."/>
            <person name="Slot J.C."/>
            <person name="St John F."/>
            <person name="Stenlid J."/>
            <person name="Sun H."/>
            <person name="Sun S."/>
            <person name="Syed K."/>
            <person name="Tsang A."/>
            <person name="Wiebenga A."/>
            <person name="Young D."/>
            <person name="Pisabarro A."/>
            <person name="Eastwood D.C."/>
            <person name="Martin F."/>
            <person name="Cullen D."/>
            <person name="Grigoriev I.V."/>
            <person name="Hibbett D.S."/>
        </authorList>
    </citation>
    <scope>NUCLEOTIDE SEQUENCE</scope>
    <source>
        <strain evidence="5">FP-58527</strain>
    </source>
</reference>
<dbReference type="AlphaFoldDB" id="S8E5V0"/>
<name>S8E5V0_FOMSC</name>
<dbReference type="GO" id="GO:0009251">
    <property type="term" value="P:glucan catabolic process"/>
    <property type="evidence" value="ECO:0007669"/>
    <property type="project" value="TreeGrafter"/>
</dbReference>
<feature type="chain" id="PRO_5004550194" description="GH16 domain-containing protein" evidence="2">
    <location>
        <begin position="17"/>
        <end position="416"/>
    </location>
</feature>
<dbReference type="Pfam" id="PF26113">
    <property type="entry name" value="GH16_XgeA"/>
    <property type="match status" value="1"/>
</dbReference>
<evidence type="ECO:0000256" key="2">
    <source>
        <dbReference type="SAM" id="SignalP"/>
    </source>
</evidence>
<dbReference type="SUPFAM" id="SSF49899">
    <property type="entry name" value="Concanavalin A-like lectins/glucanases"/>
    <property type="match status" value="1"/>
</dbReference>
<dbReference type="STRING" id="743788.S8E5V0"/>
<feature type="domain" description="GH16" evidence="3">
    <location>
        <begin position="3"/>
        <end position="303"/>
    </location>
</feature>
<dbReference type="PANTHER" id="PTHR10963:SF24">
    <property type="entry name" value="GLYCOSIDASE C21B10.07-RELATED"/>
    <property type="match status" value="1"/>
</dbReference>
<keyword evidence="5" id="KW-1185">Reference proteome</keyword>
<evidence type="ECO:0000313" key="5">
    <source>
        <dbReference type="Proteomes" id="UP000015241"/>
    </source>
</evidence>
<protein>
    <recommendedName>
        <fullName evidence="3">GH16 domain-containing protein</fullName>
    </recommendedName>
</protein>
<keyword evidence="1" id="KW-0812">Transmembrane</keyword>
<evidence type="ECO:0000256" key="1">
    <source>
        <dbReference type="SAM" id="Phobius"/>
    </source>
</evidence>
<evidence type="ECO:0000259" key="3">
    <source>
        <dbReference type="PROSITE" id="PS51762"/>
    </source>
</evidence>
<keyword evidence="1" id="KW-1133">Transmembrane helix</keyword>
<keyword evidence="1" id="KW-0472">Membrane</keyword>
<proteinExistence type="predicted"/>
<feature type="signal peptide" evidence="2">
    <location>
        <begin position="1"/>
        <end position="16"/>
    </location>
</feature>